<evidence type="ECO:0000313" key="1">
    <source>
        <dbReference type="EMBL" id="SVA29192.1"/>
    </source>
</evidence>
<protein>
    <submittedName>
        <fullName evidence="1">Uncharacterized protein</fullName>
    </submittedName>
</protein>
<dbReference type="AlphaFoldDB" id="A0A381UM12"/>
<organism evidence="1">
    <name type="scientific">marine metagenome</name>
    <dbReference type="NCBI Taxonomy" id="408172"/>
    <lineage>
        <taxon>unclassified sequences</taxon>
        <taxon>metagenomes</taxon>
        <taxon>ecological metagenomes</taxon>
    </lineage>
</organism>
<accession>A0A381UM12</accession>
<proteinExistence type="predicted"/>
<sequence>MLKVARIDAPIGNIVRFQCMQVPMVTSLRADIS</sequence>
<gene>
    <name evidence="1" type="ORF">METZ01_LOCUS82046</name>
</gene>
<dbReference type="EMBL" id="UINC01006712">
    <property type="protein sequence ID" value="SVA29192.1"/>
    <property type="molecule type" value="Genomic_DNA"/>
</dbReference>
<reference evidence="1" key="1">
    <citation type="submission" date="2018-05" db="EMBL/GenBank/DDBJ databases">
        <authorList>
            <person name="Lanie J.A."/>
            <person name="Ng W.-L."/>
            <person name="Kazmierczak K.M."/>
            <person name="Andrzejewski T.M."/>
            <person name="Davidsen T.M."/>
            <person name="Wayne K.J."/>
            <person name="Tettelin H."/>
            <person name="Glass J.I."/>
            <person name="Rusch D."/>
            <person name="Podicherti R."/>
            <person name="Tsui H.-C.T."/>
            <person name="Winkler M.E."/>
        </authorList>
    </citation>
    <scope>NUCLEOTIDE SEQUENCE</scope>
</reference>
<name>A0A381UM12_9ZZZZ</name>